<proteinExistence type="predicted"/>
<protein>
    <submittedName>
        <fullName evidence="1">Uncharacterized protein</fullName>
    </submittedName>
</protein>
<sequence>MLIRICDQIFRNQYGRIYIKSSALLYPSDFYWSHLGLSGGGVCSMFVKQSKKAGCANLVNHLAVHHPSYEYVLRTCFLEKRAVTMDMFVDRHVVTHEWMKLVVRKTLRFKT</sequence>
<organism evidence="1 2">
    <name type="scientific">Phytophthora megakarya</name>
    <dbReference type="NCBI Taxonomy" id="4795"/>
    <lineage>
        <taxon>Eukaryota</taxon>
        <taxon>Sar</taxon>
        <taxon>Stramenopiles</taxon>
        <taxon>Oomycota</taxon>
        <taxon>Peronosporomycetes</taxon>
        <taxon>Peronosporales</taxon>
        <taxon>Peronosporaceae</taxon>
        <taxon>Phytophthora</taxon>
    </lineage>
</organism>
<comment type="caution">
    <text evidence="1">The sequence shown here is derived from an EMBL/GenBank/DDBJ whole genome shotgun (WGS) entry which is preliminary data.</text>
</comment>
<dbReference type="EMBL" id="NBNE01005133">
    <property type="protein sequence ID" value="OWZ04133.1"/>
    <property type="molecule type" value="Genomic_DNA"/>
</dbReference>
<dbReference type="Proteomes" id="UP000198211">
    <property type="component" value="Unassembled WGS sequence"/>
</dbReference>
<name>A0A225VFG6_9STRA</name>
<evidence type="ECO:0000313" key="1">
    <source>
        <dbReference type="EMBL" id="OWZ04133.1"/>
    </source>
</evidence>
<reference evidence="2" key="1">
    <citation type="submission" date="2017-03" db="EMBL/GenBank/DDBJ databases">
        <title>Phytopthora megakarya and P. palmivora, two closely related causual agents of cacao black pod achieved similar genome size and gene model numbers by different mechanisms.</title>
        <authorList>
            <person name="Ali S."/>
            <person name="Shao J."/>
            <person name="Larry D.J."/>
            <person name="Kronmiller B."/>
            <person name="Shen D."/>
            <person name="Strem M.D."/>
            <person name="Melnick R.L."/>
            <person name="Guiltinan M.J."/>
            <person name="Tyler B.M."/>
            <person name="Meinhardt L.W."/>
            <person name="Bailey B.A."/>
        </authorList>
    </citation>
    <scope>NUCLEOTIDE SEQUENCE [LARGE SCALE GENOMIC DNA]</scope>
    <source>
        <strain evidence="2">zdho120</strain>
    </source>
</reference>
<evidence type="ECO:0000313" key="2">
    <source>
        <dbReference type="Proteomes" id="UP000198211"/>
    </source>
</evidence>
<accession>A0A225VFG6</accession>
<gene>
    <name evidence="1" type="ORF">PHMEG_00024016</name>
</gene>
<dbReference type="AlphaFoldDB" id="A0A225VFG6"/>
<keyword evidence="2" id="KW-1185">Reference proteome</keyword>